<name>A0ABP8U1X0_9ACTN</name>
<reference evidence="3" key="1">
    <citation type="journal article" date="2019" name="Int. J. Syst. Evol. Microbiol.">
        <title>The Global Catalogue of Microorganisms (GCM) 10K type strain sequencing project: providing services to taxonomists for standard genome sequencing and annotation.</title>
        <authorList>
            <consortium name="The Broad Institute Genomics Platform"/>
            <consortium name="The Broad Institute Genome Sequencing Center for Infectious Disease"/>
            <person name="Wu L."/>
            <person name="Ma J."/>
        </authorList>
    </citation>
    <scope>NUCLEOTIDE SEQUENCE [LARGE SCALE GENOMIC DNA]</scope>
    <source>
        <strain evidence="3">JCM 17939</strain>
    </source>
</reference>
<proteinExistence type="predicted"/>
<evidence type="ECO:0008006" key="4">
    <source>
        <dbReference type="Google" id="ProtNLM"/>
    </source>
</evidence>
<dbReference type="PROSITE" id="PS51257">
    <property type="entry name" value="PROKAR_LIPOPROTEIN"/>
    <property type="match status" value="1"/>
</dbReference>
<protein>
    <recommendedName>
        <fullName evidence="4">Lipoprotein</fullName>
    </recommendedName>
</protein>
<feature type="signal peptide" evidence="1">
    <location>
        <begin position="1"/>
        <end position="23"/>
    </location>
</feature>
<dbReference type="Proteomes" id="UP001501442">
    <property type="component" value="Unassembled WGS sequence"/>
</dbReference>
<feature type="chain" id="PRO_5046614234" description="Lipoprotein" evidence="1">
    <location>
        <begin position="24"/>
        <end position="285"/>
    </location>
</feature>
<evidence type="ECO:0000256" key="1">
    <source>
        <dbReference type="SAM" id="SignalP"/>
    </source>
</evidence>
<keyword evidence="1" id="KW-0732">Signal</keyword>
<evidence type="ECO:0000313" key="2">
    <source>
        <dbReference type="EMBL" id="GAA4619829.1"/>
    </source>
</evidence>
<comment type="caution">
    <text evidence="2">The sequence shown here is derived from an EMBL/GenBank/DDBJ whole genome shotgun (WGS) entry which is preliminary data.</text>
</comment>
<organism evidence="2 3">
    <name type="scientific">Actinoallomurus vinaceus</name>
    <dbReference type="NCBI Taxonomy" id="1080074"/>
    <lineage>
        <taxon>Bacteria</taxon>
        <taxon>Bacillati</taxon>
        <taxon>Actinomycetota</taxon>
        <taxon>Actinomycetes</taxon>
        <taxon>Streptosporangiales</taxon>
        <taxon>Thermomonosporaceae</taxon>
        <taxon>Actinoallomurus</taxon>
    </lineage>
</organism>
<sequence>MSVRRRSAALALLLMTAAGCSTAKTTASPQGSNITAVPEPGVEARRLTVPFDTYNFSPAEATTLDSAENLLVRDCMRGRGVTWEVPPLPVDADSAPPNRRRYGVIEPRIADLFGYHMPPDGPTVTTYKARVSAWEKGLSSKAQEAEKGCSQEAEDRLSAGTPKVNESLFNQLIFKTFDDSQHDAEVVRVFRSWSGCMAGAGFHYADPLAAITDDRWSTDNPSPQEVRAAQTDVRCKTKTGLVATWAAVEQRIQSEAIRAHAKDFQALKASKVGQLEAARQVIARG</sequence>
<accession>A0ABP8U1X0</accession>
<evidence type="ECO:0000313" key="3">
    <source>
        <dbReference type="Proteomes" id="UP001501442"/>
    </source>
</evidence>
<dbReference type="EMBL" id="BAABHK010000001">
    <property type="protein sequence ID" value="GAA4619829.1"/>
    <property type="molecule type" value="Genomic_DNA"/>
</dbReference>
<gene>
    <name evidence="2" type="ORF">GCM10023196_001400</name>
</gene>
<keyword evidence="3" id="KW-1185">Reference proteome</keyword>